<protein>
    <recommendedName>
        <fullName evidence="1">Integrase catalytic domain-containing protein</fullName>
    </recommendedName>
</protein>
<dbReference type="InterPro" id="IPR001584">
    <property type="entry name" value="Integrase_cat-core"/>
</dbReference>
<dbReference type="InterPro" id="IPR050951">
    <property type="entry name" value="Retrovirus_Pol_polyprotein"/>
</dbReference>
<dbReference type="AlphaFoldDB" id="A0A821QRV5"/>
<dbReference type="EMBL" id="CAJNYV010004785">
    <property type="protein sequence ID" value="CAF3694229.1"/>
    <property type="molecule type" value="Genomic_DNA"/>
</dbReference>
<dbReference type="PANTHER" id="PTHR37984">
    <property type="entry name" value="PROTEIN CBG26694"/>
    <property type="match status" value="1"/>
</dbReference>
<dbReference type="Pfam" id="PF00665">
    <property type="entry name" value="rve"/>
    <property type="match status" value="1"/>
</dbReference>
<dbReference type="GO" id="GO:0003676">
    <property type="term" value="F:nucleic acid binding"/>
    <property type="evidence" value="ECO:0007669"/>
    <property type="project" value="InterPro"/>
</dbReference>
<dbReference type="EMBL" id="CAJOBS010002688">
    <property type="protein sequence ID" value="CAF4829774.1"/>
    <property type="molecule type" value="Genomic_DNA"/>
</dbReference>
<evidence type="ECO:0000313" key="3">
    <source>
        <dbReference type="EMBL" id="CAF4829774.1"/>
    </source>
</evidence>
<dbReference type="PROSITE" id="PS50994">
    <property type="entry name" value="INTEGRASE"/>
    <property type="match status" value="1"/>
</dbReference>
<dbReference type="InterPro" id="IPR036397">
    <property type="entry name" value="RNaseH_sf"/>
</dbReference>
<name>A0A821QRV5_9BILA</name>
<sequence length="437" mass="50751">MHKKRNYGNKRIDNWLIYLQDLIPQIIEIKYRRGIDNIGPGYLTRYETIDSDNQQQSLSAITRSITKQATTSASSLPTVTEDHPTTSTPLLKSTSILDFSLEKIKSEQIMILIFNLLFHVFMPNRKWIAMYCTATSYFVLSPRKTIVPRARKFNIVQSKTPDHLKSFDPPTDVFQVLNMNFWGPVRTSSQGNRYVIVLTDNLSKYVIAKAISNNTAKATVEFIMNEFIMIHGAPERLITDNGVHFNHTLMKTITTMINTTHAFSASYHPKTNGQVEHFNATFCTQLGKYYDENEDGWDDYLQSVVYVYNTGIHATTGFISYELAFGRRQKSSFDSNSSNFTLTRPHTFFKYLQKTRRTILKQAQENMRHQQQLTKLRYGKHRKDLSYSIGDLVFLKVCANRTKLDERWIRPCQMINKTGEQNYFVQNNETKIYMSSY</sequence>
<organism evidence="3 4">
    <name type="scientific">Rotaria socialis</name>
    <dbReference type="NCBI Taxonomy" id="392032"/>
    <lineage>
        <taxon>Eukaryota</taxon>
        <taxon>Metazoa</taxon>
        <taxon>Spiralia</taxon>
        <taxon>Gnathifera</taxon>
        <taxon>Rotifera</taxon>
        <taxon>Eurotatoria</taxon>
        <taxon>Bdelloidea</taxon>
        <taxon>Philodinida</taxon>
        <taxon>Philodinidae</taxon>
        <taxon>Rotaria</taxon>
    </lineage>
</organism>
<accession>A0A821QRV5</accession>
<gene>
    <name evidence="2" type="ORF">KIK155_LOCUS26204</name>
    <name evidence="3" type="ORF">TOA249_LOCUS25189</name>
</gene>
<comment type="caution">
    <text evidence="3">The sequence shown here is derived from an EMBL/GenBank/DDBJ whole genome shotgun (WGS) entry which is preliminary data.</text>
</comment>
<dbReference type="GO" id="GO:0015074">
    <property type="term" value="P:DNA integration"/>
    <property type="evidence" value="ECO:0007669"/>
    <property type="project" value="InterPro"/>
</dbReference>
<reference evidence="3" key="1">
    <citation type="submission" date="2021-02" db="EMBL/GenBank/DDBJ databases">
        <authorList>
            <person name="Nowell W R."/>
        </authorList>
    </citation>
    <scope>NUCLEOTIDE SEQUENCE</scope>
</reference>
<evidence type="ECO:0000259" key="1">
    <source>
        <dbReference type="PROSITE" id="PS50994"/>
    </source>
</evidence>
<proteinExistence type="predicted"/>
<dbReference type="Proteomes" id="UP000663865">
    <property type="component" value="Unassembled WGS sequence"/>
</dbReference>
<dbReference type="PANTHER" id="PTHR37984:SF5">
    <property type="entry name" value="PROTEIN NYNRIN-LIKE"/>
    <property type="match status" value="1"/>
</dbReference>
<dbReference type="Gene3D" id="3.30.420.10">
    <property type="entry name" value="Ribonuclease H-like superfamily/Ribonuclease H"/>
    <property type="match status" value="1"/>
</dbReference>
<feature type="domain" description="Integrase catalytic" evidence="1">
    <location>
        <begin position="165"/>
        <end position="328"/>
    </location>
</feature>
<dbReference type="Proteomes" id="UP000663838">
    <property type="component" value="Unassembled WGS sequence"/>
</dbReference>
<evidence type="ECO:0000313" key="2">
    <source>
        <dbReference type="EMBL" id="CAF3694229.1"/>
    </source>
</evidence>
<dbReference type="SUPFAM" id="SSF53098">
    <property type="entry name" value="Ribonuclease H-like"/>
    <property type="match status" value="1"/>
</dbReference>
<dbReference type="InterPro" id="IPR012337">
    <property type="entry name" value="RNaseH-like_sf"/>
</dbReference>
<evidence type="ECO:0000313" key="4">
    <source>
        <dbReference type="Proteomes" id="UP000663838"/>
    </source>
</evidence>